<accession>A0ABQ2M4V7</accession>
<keyword evidence="1" id="KW-0472">Membrane</keyword>
<sequence>MKKSRGTWGVVVAIGGAIAITSAYSGNTVLAGVVGVLTVVVAVATFMKFDRKQS</sequence>
<evidence type="ECO:0000256" key="1">
    <source>
        <dbReference type="SAM" id="Phobius"/>
    </source>
</evidence>
<comment type="caution">
    <text evidence="2">The sequence shown here is derived from an EMBL/GenBank/DDBJ whole genome shotgun (WGS) entry which is preliminary data.</text>
</comment>
<reference evidence="3" key="1">
    <citation type="journal article" date="2019" name="Int. J. Syst. Evol. Microbiol.">
        <title>The Global Catalogue of Microorganisms (GCM) 10K type strain sequencing project: providing services to taxonomists for standard genome sequencing and annotation.</title>
        <authorList>
            <consortium name="The Broad Institute Genomics Platform"/>
            <consortium name="The Broad Institute Genome Sequencing Center for Infectious Disease"/>
            <person name="Wu L."/>
            <person name="Ma J."/>
        </authorList>
    </citation>
    <scope>NUCLEOTIDE SEQUENCE [LARGE SCALE GENOMIC DNA]</scope>
    <source>
        <strain evidence="3">CGMCC 4.7178</strain>
    </source>
</reference>
<evidence type="ECO:0000313" key="3">
    <source>
        <dbReference type="Proteomes" id="UP000631535"/>
    </source>
</evidence>
<name>A0ABQ2M4V7_9ACTN</name>
<dbReference type="EMBL" id="BMMP01000005">
    <property type="protein sequence ID" value="GGO47204.1"/>
    <property type="molecule type" value="Genomic_DNA"/>
</dbReference>
<gene>
    <name evidence="2" type="ORF">GCM10012287_19320</name>
</gene>
<organism evidence="2 3">
    <name type="scientific">Streptomyces daqingensis</name>
    <dbReference type="NCBI Taxonomy" id="1472640"/>
    <lineage>
        <taxon>Bacteria</taxon>
        <taxon>Bacillati</taxon>
        <taxon>Actinomycetota</taxon>
        <taxon>Actinomycetes</taxon>
        <taxon>Kitasatosporales</taxon>
        <taxon>Streptomycetaceae</taxon>
        <taxon>Streptomyces</taxon>
    </lineage>
</organism>
<proteinExistence type="predicted"/>
<keyword evidence="3" id="KW-1185">Reference proteome</keyword>
<evidence type="ECO:0008006" key="4">
    <source>
        <dbReference type="Google" id="ProtNLM"/>
    </source>
</evidence>
<dbReference type="Proteomes" id="UP000631535">
    <property type="component" value="Unassembled WGS sequence"/>
</dbReference>
<protein>
    <recommendedName>
        <fullName evidence="4">Secreted protein</fullName>
    </recommendedName>
</protein>
<evidence type="ECO:0000313" key="2">
    <source>
        <dbReference type="EMBL" id="GGO47204.1"/>
    </source>
</evidence>
<dbReference type="RefSeq" id="WP_189036680.1">
    <property type="nucleotide sequence ID" value="NZ_BMMP01000005.1"/>
</dbReference>
<feature type="transmembrane region" description="Helical" evidence="1">
    <location>
        <begin position="29"/>
        <end position="49"/>
    </location>
</feature>
<keyword evidence="1" id="KW-1133">Transmembrane helix</keyword>
<keyword evidence="1" id="KW-0812">Transmembrane</keyword>